<evidence type="ECO:0000313" key="2">
    <source>
        <dbReference type="EMBL" id="GIG16744.1"/>
    </source>
</evidence>
<dbReference type="GO" id="GO:1902201">
    <property type="term" value="P:negative regulation of bacterial-type flagellum-dependent cell motility"/>
    <property type="evidence" value="ECO:0007669"/>
    <property type="project" value="TreeGrafter"/>
</dbReference>
<dbReference type="SUPFAM" id="SSF55781">
    <property type="entry name" value="GAF domain-like"/>
    <property type="match status" value="1"/>
</dbReference>
<dbReference type="RefSeq" id="WP_166379124.1">
    <property type="nucleotide sequence ID" value="NZ_BAAATT010000005.1"/>
</dbReference>
<dbReference type="InterPro" id="IPR043128">
    <property type="entry name" value="Rev_trsase/Diguanyl_cyclase"/>
</dbReference>
<dbReference type="GO" id="GO:0043709">
    <property type="term" value="P:cell adhesion involved in single-species biofilm formation"/>
    <property type="evidence" value="ECO:0007669"/>
    <property type="project" value="TreeGrafter"/>
</dbReference>
<dbReference type="InterPro" id="IPR029787">
    <property type="entry name" value="Nucleotide_cyclase"/>
</dbReference>
<dbReference type="Proteomes" id="UP000660339">
    <property type="component" value="Unassembled WGS sequence"/>
</dbReference>
<reference evidence="2" key="1">
    <citation type="submission" date="2021-01" db="EMBL/GenBank/DDBJ databases">
        <title>Whole genome shotgun sequence of Catellatospora methionotrophica NBRC 14553.</title>
        <authorList>
            <person name="Komaki H."/>
            <person name="Tamura T."/>
        </authorList>
    </citation>
    <scope>NUCLEOTIDE SEQUENCE</scope>
    <source>
        <strain evidence="2">NBRC 14553</strain>
    </source>
</reference>
<dbReference type="AlphaFoldDB" id="A0A8J3PHI1"/>
<dbReference type="NCBIfam" id="TIGR00254">
    <property type="entry name" value="GGDEF"/>
    <property type="match status" value="1"/>
</dbReference>
<protein>
    <recommendedName>
        <fullName evidence="1">GGDEF domain-containing protein</fullName>
    </recommendedName>
</protein>
<dbReference type="GO" id="GO:0052621">
    <property type="term" value="F:diguanylate cyclase activity"/>
    <property type="evidence" value="ECO:0007669"/>
    <property type="project" value="TreeGrafter"/>
</dbReference>
<proteinExistence type="predicted"/>
<feature type="domain" description="GGDEF" evidence="1">
    <location>
        <begin position="327"/>
        <end position="486"/>
    </location>
</feature>
<dbReference type="Pfam" id="PF00990">
    <property type="entry name" value="GGDEF"/>
    <property type="match status" value="1"/>
</dbReference>
<keyword evidence="3" id="KW-1185">Reference proteome</keyword>
<organism evidence="2 3">
    <name type="scientific">Catellatospora methionotrophica</name>
    <dbReference type="NCBI Taxonomy" id="121620"/>
    <lineage>
        <taxon>Bacteria</taxon>
        <taxon>Bacillati</taxon>
        <taxon>Actinomycetota</taxon>
        <taxon>Actinomycetes</taxon>
        <taxon>Micromonosporales</taxon>
        <taxon>Micromonosporaceae</taxon>
        <taxon>Catellatospora</taxon>
    </lineage>
</organism>
<dbReference type="Gene3D" id="3.30.70.270">
    <property type="match status" value="1"/>
</dbReference>
<evidence type="ECO:0000259" key="1">
    <source>
        <dbReference type="SMART" id="SM00267"/>
    </source>
</evidence>
<name>A0A8J3PHI1_9ACTN</name>
<dbReference type="PANTHER" id="PTHR45138">
    <property type="entry name" value="REGULATORY COMPONENTS OF SENSORY TRANSDUCTION SYSTEM"/>
    <property type="match status" value="1"/>
</dbReference>
<dbReference type="EMBL" id="BONJ01000028">
    <property type="protein sequence ID" value="GIG16744.1"/>
    <property type="molecule type" value="Genomic_DNA"/>
</dbReference>
<dbReference type="SMART" id="SM00267">
    <property type="entry name" value="GGDEF"/>
    <property type="match status" value="1"/>
</dbReference>
<accession>A0A8J3PHI1</accession>
<dbReference type="InterPro" id="IPR029016">
    <property type="entry name" value="GAF-like_dom_sf"/>
</dbReference>
<dbReference type="Gene3D" id="3.30.450.40">
    <property type="match status" value="1"/>
</dbReference>
<sequence>MTAATGLVDEVAQAVRACESVYRTCNAVVDAVSTRTGASVNVLLINANHLYLGACSGVWHAPQAVRIDYGMAGQVLTTGHTIARRGAAIGCPGQHARRPVGSMICAPVRGTHETVIGVVTVESDVALADLKHWASVLAEIGTLLGARIHQLDGPSEPSPPQWLLSHTLSIATANDLTELAARFCRAAVDLSGLRCAVTLIRRANDLVDSGPPLTVVADHCGSGSRRLVDTIGALPPESLSKLIDAAARHQSAYSRGEVGIVGLGGFEPLVDVGVRTLVAATLPPGTPHPDFDAATLIMDELSVQPLPDTAVILELLMINAVASYERMSTQHRLQTLADSDPLTGLRHRRPLARRLASGAPWSTAVLAIDIDSFKAINDTWGHDVGDRALIEVADAIRQALREGDEVFRVGGDEFVALLNVASRDEALQIANRIAAAVADGGRTISVGVTLRQLEDAETTLRRADEALYAAKHGREHHLGGQSVSARGACGQVR</sequence>
<dbReference type="PANTHER" id="PTHR45138:SF9">
    <property type="entry name" value="DIGUANYLATE CYCLASE DGCM-RELATED"/>
    <property type="match status" value="1"/>
</dbReference>
<gene>
    <name evidence="2" type="ORF">Cme02nite_50760</name>
</gene>
<comment type="caution">
    <text evidence="2">The sequence shown here is derived from an EMBL/GenBank/DDBJ whole genome shotgun (WGS) entry which is preliminary data.</text>
</comment>
<dbReference type="SUPFAM" id="SSF55073">
    <property type="entry name" value="Nucleotide cyclase"/>
    <property type="match status" value="1"/>
</dbReference>
<dbReference type="GO" id="GO:0005886">
    <property type="term" value="C:plasma membrane"/>
    <property type="evidence" value="ECO:0007669"/>
    <property type="project" value="TreeGrafter"/>
</dbReference>
<dbReference type="InterPro" id="IPR000160">
    <property type="entry name" value="GGDEF_dom"/>
</dbReference>
<dbReference type="InterPro" id="IPR050469">
    <property type="entry name" value="Diguanylate_Cyclase"/>
</dbReference>
<evidence type="ECO:0000313" key="3">
    <source>
        <dbReference type="Proteomes" id="UP000660339"/>
    </source>
</evidence>
<dbReference type="CDD" id="cd01949">
    <property type="entry name" value="GGDEF"/>
    <property type="match status" value="1"/>
</dbReference>